<gene>
    <name evidence="1" type="ORF">KF715C_ch17350</name>
</gene>
<dbReference type="EMBL" id="AP015029">
    <property type="protein sequence ID" value="BAW22308.1"/>
    <property type="molecule type" value="Genomic_DNA"/>
</dbReference>
<dbReference type="AlphaFoldDB" id="A0A1L7NA07"/>
<evidence type="ECO:0000313" key="1">
    <source>
        <dbReference type="EMBL" id="BAW22308.1"/>
    </source>
</evidence>
<protein>
    <submittedName>
        <fullName evidence="1">Uncharacterized protein</fullName>
    </submittedName>
</protein>
<evidence type="ECO:0000313" key="2">
    <source>
        <dbReference type="Proteomes" id="UP000218731"/>
    </source>
</evidence>
<proteinExistence type="predicted"/>
<sequence>MLTHLVKAKALGLLGKQAFKAFRAGEVEFETVRHEYSRALGYLTDEATHRPAMFARMPFQQACGWPFSAHKRAAKGRAA</sequence>
<name>A0A1L7NA07_PSEPU</name>
<organism evidence="1 2">
    <name type="scientific">Pseudomonas putida</name>
    <name type="common">Arthrobacter siderocapsulatus</name>
    <dbReference type="NCBI Taxonomy" id="303"/>
    <lineage>
        <taxon>Bacteria</taxon>
        <taxon>Pseudomonadati</taxon>
        <taxon>Pseudomonadota</taxon>
        <taxon>Gammaproteobacteria</taxon>
        <taxon>Pseudomonadales</taxon>
        <taxon>Pseudomonadaceae</taxon>
        <taxon>Pseudomonas</taxon>
    </lineage>
</organism>
<reference evidence="1 2" key="1">
    <citation type="submission" date="2015-11" db="EMBL/GenBank/DDBJ databases">
        <title>Complete genome sequencing of a biphenyl-degrading bacterium, Pseudomonas putida KF715 (=NBRC110667).</title>
        <authorList>
            <person name="Suenaga H."/>
            <person name="Fujihara N."/>
            <person name="Watanabe T."/>
            <person name="Hirose J."/>
            <person name="Kimura N."/>
            <person name="Yamazoe A."/>
            <person name="Hosoyama A."/>
            <person name="Shimodaira J."/>
            <person name="Furukawa K."/>
        </authorList>
    </citation>
    <scope>NUCLEOTIDE SEQUENCE [LARGE SCALE GENOMIC DNA]</scope>
    <source>
        <strain evidence="1 2">KF715</strain>
    </source>
</reference>
<dbReference type="Proteomes" id="UP000218731">
    <property type="component" value="Chromosome 1"/>
</dbReference>
<accession>A0A1L7NA07</accession>